<evidence type="ECO:0000313" key="3">
    <source>
        <dbReference type="Proteomes" id="UP001148018"/>
    </source>
</evidence>
<proteinExistence type="predicted"/>
<dbReference type="Proteomes" id="UP001148018">
    <property type="component" value="Unassembled WGS sequence"/>
</dbReference>
<evidence type="ECO:0000313" key="2">
    <source>
        <dbReference type="EMBL" id="KAJ3611641.1"/>
    </source>
</evidence>
<feature type="compositionally biased region" description="Polar residues" evidence="1">
    <location>
        <begin position="54"/>
        <end position="63"/>
    </location>
</feature>
<name>A0A9Q0ETK9_9TELE</name>
<reference evidence="2" key="1">
    <citation type="submission" date="2022-07" db="EMBL/GenBank/DDBJ databases">
        <title>Chromosome-level genome of Muraenolepis orangiensis.</title>
        <authorList>
            <person name="Kim J."/>
        </authorList>
    </citation>
    <scope>NUCLEOTIDE SEQUENCE</scope>
    <source>
        <strain evidence="2">KU_S4_2022</strain>
        <tissue evidence="2">Muscle</tissue>
    </source>
</reference>
<protein>
    <submittedName>
        <fullName evidence="2">Uncharacterized protein</fullName>
    </submittedName>
</protein>
<dbReference type="AlphaFoldDB" id="A0A9Q0ETK9"/>
<feature type="region of interest" description="Disordered" evidence="1">
    <location>
        <begin position="46"/>
        <end position="69"/>
    </location>
</feature>
<gene>
    <name evidence="2" type="ORF">NHX12_021656</name>
</gene>
<sequence>MWRVKAFGLGHSWIYPNPPTASSTSPELLLTVRCTAGLLSPAQLSVGGVRNRPDQSTTTTLRGEQNRSKRNACPYRITGHRVVHANPVRRSAFHNNTSSGGWLQESGKQLWDQCRRVIVT</sequence>
<dbReference type="EMBL" id="JANIIK010000037">
    <property type="protein sequence ID" value="KAJ3611641.1"/>
    <property type="molecule type" value="Genomic_DNA"/>
</dbReference>
<keyword evidence="3" id="KW-1185">Reference proteome</keyword>
<evidence type="ECO:0000256" key="1">
    <source>
        <dbReference type="SAM" id="MobiDB-lite"/>
    </source>
</evidence>
<accession>A0A9Q0ETK9</accession>
<organism evidence="2 3">
    <name type="scientific">Muraenolepis orangiensis</name>
    <name type="common">Patagonian moray cod</name>
    <dbReference type="NCBI Taxonomy" id="630683"/>
    <lineage>
        <taxon>Eukaryota</taxon>
        <taxon>Metazoa</taxon>
        <taxon>Chordata</taxon>
        <taxon>Craniata</taxon>
        <taxon>Vertebrata</taxon>
        <taxon>Euteleostomi</taxon>
        <taxon>Actinopterygii</taxon>
        <taxon>Neopterygii</taxon>
        <taxon>Teleostei</taxon>
        <taxon>Neoteleostei</taxon>
        <taxon>Acanthomorphata</taxon>
        <taxon>Zeiogadaria</taxon>
        <taxon>Gadariae</taxon>
        <taxon>Gadiformes</taxon>
        <taxon>Muraenolepidoidei</taxon>
        <taxon>Muraenolepididae</taxon>
        <taxon>Muraenolepis</taxon>
    </lineage>
</organism>
<comment type="caution">
    <text evidence="2">The sequence shown here is derived from an EMBL/GenBank/DDBJ whole genome shotgun (WGS) entry which is preliminary data.</text>
</comment>